<feature type="repeat" description="ANK" evidence="3">
    <location>
        <begin position="1430"/>
        <end position="1462"/>
    </location>
</feature>
<reference evidence="6" key="1">
    <citation type="submission" date="2023-03" db="EMBL/GenBank/DDBJ databases">
        <title>Massive genome expansion in bonnet fungi (Mycena s.s.) driven by repeated elements and novel gene families across ecological guilds.</title>
        <authorList>
            <consortium name="Lawrence Berkeley National Laboratory"/>
            <person name="Harder C.B."/>
            <person name="Miyauchi S."/>
            <person name="Viragh M."/>
            <person name="Kuo A."/>
            <person name="Thoen E."/>
            <person name="Andreopoulos B."/>
            <person name="Lu D."/>
            <person name="Skrede I."/>
            <person name="Drula E."/>
            <person name="Henrissat B."/>
            <person name="Morin E."/>
            <person name="Kohler A."/>
            <person name="Barry K."/>
            <person name="LaButti K."/>
            <person name="Morin E."/>
            <person name="Salamov A."/>
            <person name="Lipzen A."/>
            <person name="Mereny Z."/>
            <person name="Hegedus B."/>
            <person name="Baldrian P."/>
            <person name="Stursova M."/>
            <person name="Weitz H."/>
            <person name="Taylor A."/>
            <person name="Grigoriev I.V."/>
            <person name="Nagy L.G."/>
            <person name="Martin F."/>
            <person name="Kauserud H."/>
        </authorList>
    </citation>
    <scope>NUCLEOTIDE SEQUENCE</scope>
    <source>
        <strain evidence="6">9144</strain>
    </source>
</reference>
<protein>
    <submittedName>
        <fullName evidence="6">Ankyrin repeat-containing domain protein</fullName>
    </submittedName>
</protein>
<dbReference type="SUPFAM" id="SSF52540">
    <property type="entry name" value="P-loop containing nucleoside triphosphate hydrolases"/>
    <property type="match status" value="1"/>
</dbReference>
<feature type="repeat" description="ANK" evidence="3">
    <location>
        <begin position="1057"/>
        <end position="1089"/>
    </location>
</feature>
<keyword evidence="7" id="KW-1185">Reference proteome</keyword>
<proteinExistence type="predicted"/>
<feature type="repeat" description="ANK" evidence="3">
    <location>
        <begin position="1486"/>
        <end position="1514"/>
    </location>
</feature>
<accession>A0AAD6Y4B1</accession>
<feature type="repeat" description="ANK" evidence="3">
    <location>
        <begin position="931"/>
        <end position="963"/>
    </location>
</feature>
<dbReference type="PROSITE" id="PS50088">
    <property type="entry name" value="ANK_REPEAT"/>
    <property type="match status" value="9"/>
</dbReference>
<feature type="repeat" description="ANK" evidence="3">
    <location>
        <begin position="1397"/>
        <end position="1429"/>
    </location>
</feature>
<evidence type="ECO:0000313" key="6">
    <source>
        <dbReference type="EMBL" id="KAJ7195911.1"/>
    </source>
</evidence>
<evidence type="ECO:0000256" key="3">
    <source>
        <dbReference type="PROSITE-ProRule" id="PRU00023"/>
    </source>
</evidence>
<dbReference type="Pfam" id="PF24883">
    <property type="entry name" value="NPHP3_N"/>
    <property type="match status" value="1"/>
</dbReference>
<dbReference type="SUPFAM" id="SSF48403">
    <property type="entry name" value="Ankyrin repeat"/>
    <property type="match status" value="3"/>
</dbReference>
<feature type="domain" description="GPI inositol-deacylase winged helix" evidence="4">
    <location>
        <begin position="452"/>
        <end position="525"/>
    </location>
</feature>
<feature type="repeat" description="ANK" evidence="3">
    <location>
        <begin position="1023"/>
        <end position="1055"/>
    </location>
</feature>
<keyword evidence="2 3" id="KW-0040">ANK repeat</keyword>
<sequence length="1599" mass="175305">MAEVVGFVSSIAGLVALAGQITKISYGYLSDIRDAKRTRGQYLTELSAFTDALLHAEKAAVNAEKLGPLAPRPASLSTKVLDDCREQLDLLRQNLKGPAADSSGLARLKSSLVWPLEEKQTRKHIDMLHSFRGIFADYVSAITLALTEASYSHLGISSRERDRSQLLEWLQPPNPPLHGSPTELACPGTGKWFLESDVYVRWRTSAPSLLWCRGKPGVGKSILSSIVLQDICKNISASVVVHYFCDFAAGKQQTATLILQSLVRQMLVHGNDGHISVLKRCRERLSTPPSLKDLFQALIEMCKLQRAGPYIVLDALDELEDRKVLLPLLGELVQVGCHIFATSRYIPDIADALTASEQVELEANRADVKLFVESELQASDFAHVSGTSSIIDVIVEQAGGIFLLARLLTNHLLALTTIKEIRRSLATLPSNLTSAYQSSLDRILAQPPARAALALRVIAWITHAERRLTTAELLHALAVEDDTDEIDEENFVSARIVLQVCVGLVLVNDDTSVSLVHATAHKFFQDMPAQFANTHIDMASTCLHYLCMRTFGAGPCKNVLEMDTRLLNMPFLAYAAHHWGRHARRVEQPLIPLIRKLLDNDSLRASSFQALQYRKRLEPQLAEASFAALPAGQPPLHVVAYWDLGAIAELYIDGDNLSLGDEEGWTPLHWACFKGSATVRKLLLDRGAVIDMRDSHDWTPLFWASFNGDIEALTNLLDHGADHLVKDIYSWTALQWAVSCGERSTSELLLNHHARFLAHAATRPPLLVASLTVKEARNLTHHRAACSTVPAEIAAETGDADLLDTLLQGMDPGGGRSLGLNEAWEQGRFDPPMTNVWRAMSKYEAILNYRFETRLLDGVLISENNGRDLRDWRSRLLHTAIRDDKIIMVRLLLELGTEANYTVHGRTALHTAAFRKDARFAGADTTLLDDYGYTALHRAIMNGFEETTATLVTGGADVNARTDHGVITDPRMTRTDDHRVNGTTPLQLACGFRVKKDEDSAVPARIATLLLAAGADTTAVNDSGNAVIHYAVEASDVSLVKLLLENGAKIPVLPDPSGHGFIHTAVEACDLTMVKLLLENGAKIPPSDPAGYCVIRTAVKNGDLSMVKLLLENGANIPAPDPTGYCVVHAFAESYSRRESMSVDDLGSLLDLLLEQLPADAESMEYHQTETVWGDMFQTLQCPLSLAMKSSNWDVFETLLKHGAHLRTTQPLEPFLKQAIQQFNLERVHFLLDHGAKLGADGGDIVDLMRPYYAINLAHQLDTFILISSNLVQHGGNINSFTLIGGRETYFGPPLLVAAENVDVPLDIVRALLAAGADLYRTNNEGLDAFMLSALHENVTTLCLLLETTTKVPYSAPGGHWTQPLCSTSLDPSYDSIAYICECLKQHNLLAHRTKCSKKSLLQLAVEAGSAHTVACLIACGADVDAADIYGWTALHKAILSSDAPVVDLLLTAGADVHAVTQRWPDNLREPRPTGLRQGGLWTGQPLHLAAMTGDVRIVTELLMRGADVHASTGSDPLEYPGHGPTALHIALDTGYFHDRNGDALDRGRLEITEMLVERGAEVRGVVDQIDLDDVLRFEGFEELWNKLRAGVTDNGKKL</sequence>
<dbReference type="InterPro" id="IPR036770">
    <property type="entry name" value="Ankyrin_rpt-contain_sf"/>
</dbReference>
<dbReference type="Proteomes" id="UP001219525">
    <property type="component" value="Unassembled WGS sequence"/>
</dbReference>
<feature type="repeat" description="ANK" evidence="3">
    <location>
        <begin position="1090"/>
        <end position="1122"/>
    </location>
</feature>
<dbReference type="InterPro" id="IPR056884">
    <property type="entry name" value="NPHP3-like_N"/>
</dbReference>
<name>A0AAD6Y4B1_9AGAR</name>
<dbReference type="Gene3D" id="1.25.40.20">
    <property type="entry name" value="Ankyrin repeat-containing domain"/>
    <property type="match status" value="5"/>
</dbReference>
<feature type="repeat" description="ANK" evidence="3">
    <location>
        <begin position="663"/>
        <end position="695"/>
    </location>
</feature>
<feature type="repeat" description="ANK" evidence="3">
    <location>
        <begin position="696"/>
        <end position="728"/>
    </location>
</feature>
<dbReference type="Gene3D" id="3.40.50.300">
    <property type="entry name" value="P-loop containing nucleotide triphosphate hydrolases"/>
    <property type="match status" value="1"/>
</dbReference>
<evidence type="ECO:0000256" key="2">
    <source>
        <dbReference type="ARBA" id="ARBA00023043"/>
    </source>
</evidence>
<dbReference type="PANTHER" id="PTHR24123">
    <property type="entry name" value="ANKYRIN REPEAT-CONTAINING"/>
    <property type="match status" value="1"/>
</dbReference>
<comment type="caution">
    <text evidence="6">The sequence shown here is derived from an EMBL/GenBank/DDBJ whole genome shotgun (WGS) entry which is preliminary data.</text>
</comment>
<organism evidence="6 7">
    <name type="scientific">Mycena pura</name>
    <dbReference type="NCBI Taxonomy" id="153505"/>
    <lineage>
        <taxon>Eukaryota</taxon>
        <taxon>Fungi</taxon>
        <taxon>Dikarya</taxon>
        <taxon>Basidiomycota</taxon>
        <taxon>Agaricomycotina</taxon>
        <taxon>Agaricomycetes</taxon>
        <taxon>Agaricomycetidae</taxon>
        <taxon>Agaricales</taxon>
        <taxon>Marasmiineae</taxon>
        <taxon>Mycenaceae</taxon>
        <taxon>Mycena</taxon>
    </lineage>
</organism>
<evidence type="ECO:0000313" key="7">
    <source>
        <dbReference type="Proteomes" id="UP001219525"/>
    </source>
</evidence>
<dbReference type="Pfam" id="PF00023">
    <property type="entry name" value="Ank"/>
    <property type="match status" value="3"/>
</dbReference>
<dbReference type="InterPro" id="IPR051165">
    <property type="entry name" value="Multifunctional_ANK_Repeat"/>
</dbReference>
<evidence type="ECO:0000256" key="1">
    <source>
        <dbReference type="ARBA" id="ARBA00022737"/>
    </source>
</evidence>
<feature type="domain" description="Nephrocystin 3-like N-terminal" evidence="5">
    <location>
        <begin position="188"/>
        <end position="344"/>
    </location>
</feature>
<evidence type="ECO:0000259" key="5">
    <source>
        <dbReference type="Pfam" id="PF24883"/>
    </source>
</evidence>
<gene>
    <name evidence="6" type="ORF">GGX14DRAFT_575240</name>
</gene>
<keyword evidence="1" id="KW-0677">Repeat</keyword>
<dbReference type="PANTHER" id="PTHR24123:SF33">
    <property type="entry name" value="PROTEIN HOS4"/>
    <property type="match status" value="1"/>
</dbReference>
<dbReference type="InterPro" id="IPR002110">
    <property type="entry name" value="Ankyrin_rpt"/>
</dbReference>
<evidence type="ECO:0000259" key="4">
    <source>
        <dbReference type="Pfam" id="PF22939"/>
    </source>
</evidence>
<dbReference type="PRINTS" id="PR01415">
    <property type="entry name" value="ANKYRIN"/>
</dbReference>
<dbReference type="InterPro" id="IPR054471">
    <property type="entry name" value="GPIID_WHD"/>
</dbReference>
<dbReference type="Pfam" id="PF22939">
    <property type="entry name" value="WHD_GPIID"/>
    <property type="match status" value="1"/>
</dbReference>
<dbReference type="Pfam" id="PF12796">
    <property type="entry name" value="Ank_2"/>
    <property type="match status" value="3"/>
</dbReference>
<dbReference type="PROSITE" id="PS50297">
    <property type="entry name" value="ANK_REP_REGION"/>
    <property type="match status" value="8"/>
</dbReference>
<dbReference type="InterPro" id="IPR027417">
    <property type="entry name" value="P-loop_NTPase"/>
</dbReference>
<dbReference type="EMBL" id="JARJCW010000087">
    <property type="protein sequence ID" value="KAJ7195911.1"/>
    <property type="molecule type" value="Genomic_DNA"/>
</dbReference>
<dbReference type="SMART" id="SM00248">
    <property type="entry name" value="ANK"/>
    <property type="match status" value="17"/>
</dbReference>